<comment type="caution">
    <text evidence="3">The sequence shown here is derived from an EMBL/GenBank/DDBJ whole genome shotgun (WGS) entry which is preliminary data.</text>
</comment>
<dbReference type="AlphaFoldDB" id="A0AAV2I848"/>
<reference evidence="3 4" key="1">
    <citation type="submission" date="2024-04" db="EMBL/GenBank/DDBJ databases">
        <authorList>
            <consortium name="Genoscope - CEA"/>
            <person name="William W."/>
        </authorList>
    </citation>
    <scope>NUCLEOTIDE SEQUENCE [LARGE SCALE GENOMIC DNA]</scope>
</reference>
<protein>
    <submittedName>
        <fullName evidence="3">Uncharacterized protein</fullName>
    </submittedName>
</protein>
<feature type="region of interest" description="Disordered" evidence="1">
    <location>
        <begin position="788"/>
        <end position="811"/>
    </location>
</feature>
<feature type="non-terminal residue" evidence="3">
    <location>
        <position position="1028"/>
    </location>
</feature>
<feature type="region of interest" description="Disordered" evidence="1">
    <location>
        <begin position="267"/>
        <end position="452"/>
    </location>
</feature>
<feature type="region of interest" description="Disordered" evidence="1">
    <location>
        <begin position="994"/>
        <end position="1028"/>
    </location>
</feature>
<dbReference type="Proteomes" id="UP001497497">
    <property type="component" value="Unassembled WGS sequence"/>
</dbReference>
<feature type="compositionally biased region" description="Polar residues" evidence="1">
    <location>
        <begin position="340"/>
        <end position="354"/>
    </location>
</feature>
<keyword evidence="2" id="KW-0732">Signal</keyword>
<evidence type="ECO:0000313" key="4">
    <source>
        <dbReference type="Proteomes" id="UP001497497"/>
    </source>
</evidence>
<feature type="compositionally biased region" description="Polar residues" evidence="1">
    <location>
        <begin position="996"/>
        <end position="1028"/>
    </location>
</feature>
<dbReference type="EMBL" id="CAXITT010000504">
    <property type="protein sequence ID" value="CAL1542726.1"/>
    <property type="molecule type" value="Genomic_DNA"/>
</dbReference>
<feature type="compositionally biased region" description="Polar residues" evidence="1">
    <location>
        <begin position="366"/>
        <end position="408"/>
    </location>
</feature>
<proteinExistence type="predicted"/>
<feature type="region of interest" description="Disordered" evidence="1">
    <location>
        <begin position="178"/>
        <end position="239"/>
    </location>
</feature>
<name>A0AAV2I848_LYMST</name>
<evidence type="ECO:0000313" key="3">
    <source>
        <dbReference type="EMBL" id="CAL1542726.1"/>
    </source>
</evidence>
<feature type="region of interest" description="Disordered" evidence="1">
    <location>
        <begin position="679"/>
        <end position="776"/>
    </location>
</feature>
<evidence type="ECO:0000256" key="1">
    <source>
        <dbReference type="SAM" id="MobiDB-lite"/>
    </source>
</evidence>
<keyword evidence="4" id="KW-1185">Reference proteome</keyword>
<evidence type="ECO:0000256" key="2">
    <source>
        <dbReference type="SAM" id="SignalP"/>
    </source>
</evidence>
<organism evidence="3 4">
    <name type="scientific">Lymnaea stagnalis</name>
    <name type="common">Great pond snail</name>
    <name type="synonym">Helix stagnalis</name>
    <dbReference type="NCBI Taxonomy" id="6523"/>
    <lineage>
        <taxon>Eukaryota</taxon>
        <taxon>Metazoa</taxon>
        <taxon>Spiralia</taxon>
        <taxon>Lophotrochozoa</taxon>
        <taxon>Mollusca</taxon>
        <taxon>Gastropoda</taxon>
        <taxon>Heterobranchia</taxon>
        <taxon>Euthyneura</taxon>
        <taxon>Panpulmonata</taxon>
        <taxon>Hygrophila</taxon>
        <taxon>Lymnaeoidea</taxon>
        <taxon>Lymnaeidae</taxon>
        <taxon>Lymnaea</taxon>
    </lineage>
</organism>
<feature type="compositionally biased region" description="Basic and acidic residues" evidence="1">
    <location>
        <begin position="99"/>
        <end position="108"/>
    </location>
</feature>
<feature type="compositionally biased region" description="Basic and acidic residues" evidence="1">
    <location>
        <begin position="206"/>
        <end position="219"/>
    </location>
</feature>
<feature type="compositionally biased region" description="Basic and acidic residues" evidence="1">
    <location>
        <begin position="409"/>
        <end position="440"/>
    </location>
</feature>
<feature type="region of interest" description="Disordered" evidence="1">
    <location>
        <begin position="52"/>
        <end position="163"/>
    </location>
</feature>
<feature type="compositionally biased region" description="Polar residues" evidence="1">
    <location>
        <begin position="702"/>
        <end position="711"/>
    </location>
</feature>
<feature type="chain" id="PRO_5043506037" evidence="2">
    <location>
        <begin position="20"/>
        <end position="1028"/>
    </location>
</feature>
<accession>A0AAV2I848</accession>
<feature type="signal peptide" evidence="2">
    <location>
        <begin position="1"/>
        <end position="19"/>
    </location>
</feature>
<sequence>MKLTLSAVIFAVHGILSLAYSTKTGSDQMNGVEQANVGFKSERYKVVRISQKHSTHDPVLPLKQGFPPKRTDNNRKHLRSNISFQKGRRRRSADQTPDASRRHPRGEIGLRIFDGGHTGVIRHDTPESVNGAVNTGIPNTVRKTQPAAHGGRENIPDSGTLVSSPQFKDVVETKPKHFSAARMGPRGGQNSHESPKLRQARSVYSGRKENAHPISEHLPRSKRRIPASTSSPRASKHAARVEMYTVSTGDSVPSDIPTTAPDFIQRGSGFQRGSPGMTNVTSTMPPRGSAISRPEQSQMLADKTHGQKYGPMHDTDIANSGSQIDASPGVAKGNAGGKSSELNNKGNNRPSTADNKGKNKPPSADNKGNNKPSSADNKGNNKPSSADNKGNNKPLSADNKGNNEGRNPSTKDIDSIVTEVRSRERDSDKQVRRAGDKPATERPMNGETDYERGWHDWLVGDDEGLSKESSDSGPPSSGVYATVNKLVLLVGELQDQRGRDRERIAHLENLFRRQNDSFQEILSELSEVRRKTGHIETALNVVVGQFKGDISAIKTNQKQYWKQVVIARKHRIKDQALAVKLAYNWSQEVIGAKKENEEKLSQFSVHMKAKHENVTGSLSALTSALDQIANKTNIISGFLSSNVTKLVKDVKEMERGVTALTSRVNELVTAPVKLIAKSRPREQTVSGNLRSGYASHRRAQQARVNSTQAVSGSDIKHQGFPSNEASDNNEISSPEISGPNIRAAGHSDERPPIPTIFPSRSSEQGDEVARATPNEAQVIGTIVKDEHATEAMSSDSQGKSDRLPSLGHNEATWSRERNNHFVAAESWPEMLQADRYLVEEATSPAVTIAQHVHVTDFQTDYTNNLTTDQTHHLTTDQTNHLSTDQTITLTTDQTNHLTTDQTNHLTTDQTNHLSTDQTNHLSTDQTNHLTTDQTNHLTTDQTQTNHLTRDQTNNLTTDQTNHLTTDQTNHLRTDQTNQATTYVTGYETTYVTTPYRYQNNDPSTYQTTDPSTYQTTDPSTYRTTDPST</sequence>
<feature type="compositionally biased region" description="Polar residues" evidence="1">
    <location>
        <begin position="127"/>
        <end position="143"/>
    </location>
</feature>
<gene>
    <name evidence="3" type="ORF">GSLYS_00016260001</name>
</gene>
<feature type="compositionally biased region" description="Polar residues" evidence="1">
    <location>
        <begin position="720"/>
        <end position="735"/>
    </location>
</feature>